<organism evidence="3">
    <name type="scientific">Oryza meridionalis</name>
    <dbReference type="NCBI Taxonomy" id="40149"/>
    <lineage>
        <taxon>Eukaryota</taxon>
        <taxon>Viridiplantae</taxon>
        <taxon>Streptophyta</taxon>
        <taxon>Embryophyta</taxon>
        <taxon>Tracheophyta</taxon>
        <taxon>Spermatophyta</taxon>
        <taxon>Magnoliopsida</taxon>
        <taxon>Liliopsida</taxon>
        <taxon>Poales</taxon>
        <taxon>Poaceae</taxon>
        <taxon>BOP clade</taxon>
        <taxon>Oryzoideae</taxon>
        <taxon>Oryzeae</taxon>
        <taxon>Oryzinae</taxon>
        <taxon>Oryza</taxon>
    </lineage>
</organism>
<sequence length="725" mass="77301">MKLRSPMSRRAAPTMQALPARGWGGRTVVVVGVRDDAEGRELLTWALAMVASSGDRVVALHVATPAAAAADQEGAMRMAARRIRATESLAALLRAYHDFCDLNQISLELRICHGSSIKKALVNEASSYGAAHLILGVTDNSLSHLRPSSSPSSSSAAVAKYCAKRVPPSCSVLAVGNGRVVYRRDAAQQQLNQCISPLVETPRRIYRKLVRAATTITREKSQDDTAIAGGGRHLRRNISTPASAPVSPVVAFTPRQARSPEVAAGWPLLSPDLKSALPEWTEMSVARWAMQLPSRCPAPSPLNPRNNSGDQATSPAITASEIPSPATDEAAEQVAQELASLRNKYSSKYTMFSYSELARMTCNFSPDRIIGKGGASEVYKGCCDDGKEVAVKVLRSSDKVMEELVSEMEIVSSVRHGNAMPLAGFCLDDGGGGAKLMLVYDYMARGSLEEILHGEKEGKDLFGWPERFKVAAGVARALVYLHGGDGDGRPVIHRDVKSSNILVSEDFQPKLCDFGLALWAAEAASPVTGDDVAGTFGYLAPEYFMHGKVSDKIDVYAFGVVLLELVSGRKPVSSGGGKGKESLVMWANTIIQGGKLTDLVDPSLPTDGGGIASEVERMTLAAALCIRRSPQRRPSIANVLKLLDGDGDAVRWARSQAGLSAGDDTDDGDGASPEKKDIQSYINLALLDVDDDSASVSSGGGDFTAANVSLEEYMKGRWSRSSSFD</sequence>
<accession>A0A0E0FA61</accession>
<dbReference type="FunFam" id="3.30.200.20:FF:000268">
    <property type="entry name" value="probable receptor-like serine/threonine-protein kinase At5g57670"/>
    <property type="match status" value="1"/>
</dbReference>
<evidence type="ECO:0000313" key="3">
    <source>
        <dbReference type="EnsemblPlants" id="OMERI12G03040.1"/>
    </source>
</evidence>
<dbReference type="Gramene" id="OMERI12G03040.1">
    <property type="protein sequence ID" value="OMERI12G03040.1"/>
    <property type="gene ID" value="OMERI12G03040"/>
</dbReference>
<dbReference type="InterPro" id="IPR008271">
    <property type="entry name" value="Ser/Thr_kinase_AS"/>
</dbReference>
<dbReference type="InterPro" id="IPR006016">
    <property type="entry name" value="UspA"/>
</dbReference>
<dbReference type="Pfam" id="PF00582">
    <property type="entry name" value="Usp"/>
    <property type="match status" value="1"/>
</dbReference>
<feature type="domain" description="Protein kinase" evidence="2">
    <location>
        <begin position="364"/>
        <end position="653"/>
    </location>
</feature>
<dbReference type="GO" id="GO:0005524">
    <property type="term" value="F:ATP binding"/>
    <property type="evidence" value="ECO:0007669"/>
    <property type="project" value="InterPro"/>
</dbReference>
<dbReference type="InterPro" id="IPR014729">
    <property type="entry name" value="Rossmann-like_a/b/a_fold"/>
</dbReference>
<feature type="compositionally biased region" description="Polar residues" evidence="1">
    <location>
        <begin position="303"/>
        <end position="316"/>
    </location>
</feature>
<protein>
    <recommendedName>
        <fullName evidence="2">Protein kinase domain-containing protein</fullName>
    </recommendedName>
</protein>
<dbReference type="Gene3D" id="1.10.510.10">
    <property type="entry name" value="Transferase(Phosphotransferase) domain 1"/>
    <property type="match status" value="1"/>
</dbReference>
<dbReference type="PROSITE" id="PS00108">
    <property type="entry name" value="PROTEIN_KINASE_ST"/>
    <property type="match status" value="1"/>
</dbReference>
<dbReference type="InterPro" id="IPR011009">
    <property type="entry name" value="Kinase-like_dom_sf"/>
</dbReference>
<proteinExistence type="predicted"/>
<dbReference type="PANTHER" id="PTHR47987:SF5">
    <property type="entry name" value="PROTEIN KINASE DOMAIN-CONTAINING PROTEIN"/>
    <property type="match status" value="1"/>
</dbReference>
<dbReference type="SUPFAM" id="SSF52402">
    <property type="entry name" value="Adenine nucleotide alpha hydrolases-like"/>
    <property type="match status" value="1"/>
</dbReference>
<dbReference type="InterPro" id="IPR000719">
    <property type="entry name" value="Prot_kinase_dom"/>
</dbReference>
<dbReference type="EnsemblPlants" id="OMERI12G03040.1">
    <property type="protein sequence ID" value="OMERI12G03040.1"/>
    <property type="gene ID" value="OMERI12G03040"/>
</dbReference>
<dbReference type="CDD" id="cd14066">
    <property type="entry name" value="STKc_IRAK"/>
    <property type="match status" value="1"/>
</dbReference>
<evidence type="ECO:0000256" key="1">
    <source>
        <dbReference type="SAM" id="MobiDB-lite"/>
    </source>
</evidence>
<dbReference type="PANTHER" id="PTHR47987">
    <property type="entry name" value="OS08G0249100 PROTEIN"/>
    <property type="match status" value="1"/>
</dbReference>
<dbReference type="Proteomes" id="UP000008021">
    <property type="component" value="Chromosome 12"/>
</dbReference>
<dbReference type="Gene3D" id="3.30.200.20">
    <property type="entry name" value="Phosphorylase Kinase, domain 1"/>
    <property type="match status" value="1"/>
</dbReference>
<dbReference type="STRING" id="40149.A0A0E0FA61"/>
<dbReference type="eggNOG" id="KOG1187">
    <property type="taxonomic scope" value="Eukaryota"/>
</dbReference>
<dbReference type="Pfam" id="PF00069">
    <property type="entry name" value="Pkinase"/>
    <property type="match status" value="1"/>
</dbReference>
<dbReference type="GO" id="GO:0004672">
    <property type="term" value="F:protein kinase activity"/>
    <property type="evidence" value="ECO:0007669"/>
    <property type="project" value="InterPro"/>
</dbReference>
<name>A0A0E0FA61_9ORYZ</name>
<keyword evidence="4" id="KW-1185">Reference proteome</keyword>
<dbReference type="SMART" id="SM00220">
    <property type="entry name" value="S_TKc"/>
    <property type="match status" value="1"/>
</dbReference>
<reference evidence="3" key="2">
    <citation type="submission" date="2018-05" db="EMBL/GenBank/DDBJ databases">
        <title>OmerRS3 (Oryza meridionalis Reference Sequence Version 3).</title>
        <authorList>
            <person name="Zhang J."/>
            <person name="Kudrna D."/>
            <person name="Lee S."/>
            <person name="Talag J."/>
            <person name="Welchert J."/>
            <person name="Wing R.A."/>
        </authorList>
    </citation>
    <scope>NUCLEOTIDE SEQUENCE [LARGE SCALE GENOMIC DNA]</scope>
    <source>
        <strain evidence="3">cv. OR44</strain>
    </source>
</reference>
<feature type="region of interest" description="Disordered" evidence="1">
    <location>
        <begin position="296"/>
        <end position="316"/>
    </location>
</feature>
<dbReference type="AlphaFoldDB" id="A0A0E0FA61"/>
<dbReference type="HOGENOM" id="CLU_000288_155_0_1"/>
<evidence type="ECO:0000313" key="4">
    <source>
        <dbReference type="Proteomes" id="UP000008021"/>
    </source>
</evidence>
<dbReference type="SUPFAM" id="SSF56112">
    <property type="entry name" value="Protein kinase-like (PK-like)"/>
    <property type="match status" value="1"/>
</dbReference>
<dbReference type="PROSITE" id="PS50011">
    <property type="entry name" value="PROTEIN_KINASE_DOM"/>
    <property type="match status" value="1"/>
</dbReference>
<evidence type="ECO:0000259" key="2">
    <source>
        <dbReference type="PROSITE" id="PS50011"/>
    </source>
</evidence>
<dbReference type="InterPro" id="IPR046958">
    <property type="entry name" value="RBK1/2/STUNTED"/>
</dbReference>
<dbReference type="FunFam" id="1.10.510.10:FF:000284">
    <property type="entry name" value="Putative receptor-like serine/threonine-protein kinase"/>
    <property type="match status" value="1"/>
</dbReference>
<reference evidence="3" key="1">
    <citation type="submission" date="2015-04" db="UniProtKB">
        <authorList>
            <consortium name="EnsemblPlants"/>
        </authorList>
    </citation>
    <scope>IDENTIFICATION</scope>
</reference>
<dbReference type="Gene3D" id="3.40.50.620">
    <property type="entry name" value="HUPs"/>
    <property type="match status" value="1"/>
</dbReference>